<keyword evidence="1" id="KW-0812">Transmembrane</keyword>
<protein>
    <submittedName>
        <fullName evidence="2">Uncharacterized protein</fullName>
    </submittedName>
</protein>
<dbReference type="Proteomes" id="UP001285352">
    <property type="component" value="Unassembled WGS sequence"/>
</dbReference>
<keyword evidence="1" id="KW-0472">Membrane</keyword>
<evidence type="ECO:0000313" key="2">
    <source>
        <dbReference type="EMBL" id="MDX8145248.1"/>
    </source>
</evidence>
<feature type="transmembrane region" description="Helical" evidence="1">
    <location>
        <begin position="122"/>
        <end position="144"/>
    </location>
</feature>
<evidence type="ECO:0000256" key="1">
    <source>
        <dbReference type="SAM" id="Phobius"/>
    </source>
</evidence>
<gene>
    <name evidence="2" type="ORF">SK854_24265</name>
</gene>
<name>A0ABU4V2P6_9PSEU</name>
<dbReference type="RefSeq" id="WP_319977394.1">
    <property type="nucleotide sequence ID" value="NZ_JAXAVU010000010.1"/>
</dbReference>
<feature type="transmembrane region" description="Helical" evidence="1">
    <location>
        <begin position="62"/>
        <end position="85"/>
    </location>
</feature>
<reference evidence="2 3" key="1">
    <citation type="submission" date="2023-11" db="EMBL/GenBank/DDBJ databases">
        <title>Lentzea sokolovensis, sp. nov., Lentzea kristufkii, sp. nov., and Lentzea miocenensis, sp. nov., rare actinobacteria from Sokolov Coal Basin, Miocene lacustrine sediment, Czech Republic.</title>
        <authorList>
            <person name="Lara A."/>
            <person name="Kotroba L."/>
            <person name="Nouioui I."/>
            <person name="Neumann-Schaal M."/>
            <person name="Mast Y."/>
            <person name="Chronakova A."/>
        </authorList>
    </citation>
    <scope>NUCLEOTIDE SEQUENCE [LARGE SCALE GENOMIC DNA]</scope>
    <source>
        <strain evidence="2 3">BCCO 10_0061</strain>
    </source>
</reference>
<feature type="transmembrane region" description="Helical" evidence="1">
    <location>
        <begin position="91"/>
        <end position="110"/>
    </location>
</feature>
<keyword evidence="1" id="KW-1133">Transmembrane helix</keyword>
<accession>A0ABU4V2P6</accession>
<feature type="transmembrane region" description="Helical" evidence="1">
    <location>
        <begin position="150"/>
        <end position="170"/>
    </location>
</feature>
<reference evidence="2 3" key="2">
    <citation type="submission" date="2023-11" db="EMBL/GenBank/DDBJ databases">
        <authorList>
            <person name="Lara A.C."/>
            <person name="Chronakova A."/>
        </authorList>
    </citation>
    <scope>NUCLEOTIDE SEQUENCE [LARGE SCALE GENOMIC DNA]</scope>
    <source>
        <strain evidence="2 3">BCCO 10_0061</strain>
    </source>
</reference>
<keyword evidence="3" id="KW-1185">Reference proteome</keyword>
<sequence length="177" mass="18723">MNATAVRLPDQFSPGAAAANAATPTCCCCCCCCAVSSVGAAVHIPEALYQDTKELPQPRSALVLPAAIFPLLVVVLPFVTLGAVFDLHWGWWLGASGVVLGWAVAAGFIARSPKPWMSLVRLLGWAALWVVEPFIVLYALAPIATLGEGAAWVAGVLYVGGALGLGYWIFRHYRGKR</sequence>
<proteinExistence type="predicted"/>
<dbReference type="EMBL" id="JAXAVU010000010">
    <property type="protein sequence ID" value="MDX8145248.1"/>
    <property type="molecule type" value="Genomic_DNA"/>
</dbReference>
<organism evidence="2 3">
    <name type="scientific">Lentzea sokolovensis</name>
    <dbReference type="NCBI Taxonomy" id="3095429"/>
    <lineage>
        <taxon>Bacteria</taxon>
        <taxon>Bacillati</taxon>
        <taxon>Actinomycetota</taxon>
        <taxon>Actinomycetes</taxon>
        <taxon>Pseudonocardiales</taxon>
        <taxon>Pseudonocardiaceae</taxon>
        <taxon>Lentzea</taxon>
    </lineage>
</organism>
<evidence type="ECO:0000313" key="3">
    <source>
        <dbReference type="Proteomes" id="UP001285352"/>
    </source>
</evidence>
<comment type="caution">
    <text evidence="2">The sequence shown here is derived from an EMBL/GenBank/DDBJ whole genome shotgun (WGS) entry which is preliminary data.</text>
</comment>